<feature type="transmembrane region" description="Helical" evidence="1">
    <location>
        <begin position="92"/>
        <end position="111"/>
    </location>
</feature>
<comment type="caution">
    <text evidence="2">The sequence shown here is derived from an EMBL/GenBank/DDBJ whole genome shotgun (WGS) entry which is preliminary data.</text>
</comment>
<feature type="transmembrane region" description="Helical" evidence="1">
    <location>
        <begin position="123"/>
        <end position="143"/>
    </location>
</feature>
<evidence type="ECO:0000313" key="3">
    <source>
        <dbReference type="Proteomes" id="UP001144280"/>
    </source>
</evidence>
<dbReference type="Proteomes" id="UP001144280">
    <property type="component" value="Unassembled WGS sequence"/>
</dbReference>
<feature type="transmembrane region" description="Helical" evidence="1">
    <location>
        <begin position="12"/>
        <end position="33"/>
    </location>
</feature>
<name>A0ABQ5QQ52_9ACTN</name>
<gene>
    <name evidence="2" type="ORF">Pa4123_19620</name>
</gene>
<accession>A0ABQ5QQ52</accession>
<protein>
    <submittedName>
        <fullName evidence="2">Membrane protein</fullName>
    </submittedName>
</protein>
<proteinExistence type="predicted"/>
<organism evidence="2 3">
    <name type="scientific">Phytohabitans aurantiacus</name>
    <dbReference type="NCBI Taxonomy" id="3016789"/>
    <lineage>
        <taxon>Bacteria</taxon>
        <taxon>Bacillati</taxon>
        <taxon>Actinomycetota</taxon>
        <taxon>Actinomycetes</taxon>
        <taxon>Micromonosporales</taxon>
        <taxon>Micromonosporaceae</taxon>
    </lineage>
</organism>
<dbReference type="RefSeq" id="WP_281893955.1">
    <property type="nucleotide sequence ID" value="NZ_BSDI01000007.1"/>
</dbReference>
<sequence length="212" mass="22892">MSVTAVRASRVWPVPTALIALSLVPVIAGAVRVTELSVGAEVTPENARFVESPVPIVLHIVGATLFCVVGAFQFPTGLRRRSLGWHRAAGRVLVLCGLTAALSGLWMTVFYPHPSMDGVLMTAFRLVFGSAMALSIVAAVLAVRRRDIRRHRAWMLRGYAIGLGAGTQVLTLGGWAVAFGQQPVGVARALLSALAWVVNLAFVEWLIRRRFR</sequence>
<dbReference type="InterPro" id="IPR018750">
    <property type="entry name" value="DUF2306_membrane"/>
</dbReference>
<feature type="transmembrane region" description="Helical" evidence="1">
    <location>
        <begin position="189"/>
        <end position="207"/>
    </location>
</feature>
<keyword evidence="1" id="KW-0812">Transmembrane</keyword>
<feature type="transmembrane region" description="Helical" evidence="1">
    <location>
        <begin position="155"/>
        <end position="177"/>
    </location>
</feature>
<evidence type="ECO:0000256" key="1">
    <source>
        <dbReference type="SAM" id="Phobius"/>
    </source>
</evidence>
<evidence type="ECO:0000313" key="2">
    <source>
        <dbReference type="EMBL" id="GLH96688.1"/>
    </source>
</evidence>
<keyword evidence="3" id="KW-1185">Reference proteome</keyword>
<dbReference type="EMBL" id="BSDI01000007">
    <property type="protein sequence ID" value="GLH96688.1"/>
    <property type="molecule type" value="Genomic_DNA"/>
</dbReference>
<reference evidence="2" key="1">
    <citation type="submission" date="2022-12" db="EMBL/GenBank/DDBJ databases">
        <title>New Phytohabitans aurantiacus sp. RD004123 nov., an actinomycete isolated from soil.</title>
        <authorList>
            <person name="Triningsih D.W."/>
            <person name="Harunari E."/>
            <person name="Igarashi Y."/>
        </authorList>
    </citation>
    <scope>NUCLEOTIDE SEQUENCE</scope>
    <source>
        <strain evidence="2">RD004123</strain>
    </source>
</reference>
<keyword evidence="1" id="KW-0472">Membrane</keyword>
<dbReference type="Pfam" id="PF10067">
    <property type="entry name" value="DUF2306"/>
    <property type="match status" value="1"/>
</dbReference>
<keyword evidence="1" id="KW-1133">Transmembrane helix</keyword>
<feature type="transmembrane region" description="Helical" evidence="1">
    <location>
        <begin position="53"/>
        <end position="72"/>
    </location>
</feature>